<proteinExistence type="predicted"/>
<gene>
    <name evidence="2" type="ORF">CHS0354_030745</name>
</gene>
<evidence type="ECO:0000256" key="1">
    <source>
        <dbReference type="SAM" id="MobiDB-lite"/>
    </source>
</evidence>
<protein>
    <submittedName>
        <fullName evidence="2">Uncharacterized protein</fullName>
    </submittedName>
</protein>
<sequence>MATSFHGTIRSILQHPSPDNKDDMCEPIQLREGTLKTIPELQELFTFNHLPLQRGSKFTFISIPNLSFVYVMYYVTKTMWAMLLVYPHQLTVHLTRKVRNRKPASPVVCCDIAHSFAIVKHVIDQKRLTTRKKQSSKVTEEPWHFDGLTVIGPWVSKLVAEYAVALVVEDANQNSNQ</sequence>
<evidence type="ECO:0000313" key="3">
    <source>
        <dbReference type="Proteomes" id="UP001195483"/>
    </source>
</evidence>
<accession>A0AAE0WCH5</accession>
<reference evidence="2" key="2">
    <citation type="journal article" date="2021" name="Genome Biol. Evol.">
        <title>Developing a high-quality reference genome for a parasitic bivalve with doubly uniparental inheritance (Bivalvia: Unionida).</title>
        <authorList>
            <person name="Smith C.H."/>
        </authorList>
    </citation>
    <scope>NUCLEOTIDE SEQUENCE</scope>
    <source>
        <strain evidence="2">CHS0354</strain>
        <tissue evidence="2">Mantle</tissue>
    </source>
</reference>
<keyword evidence="3" id="KW-1185">Reference proteome</keyword>
<evidence type="ECO:0000313" key="2">
    <source>
        <dbReference type="EMBL" id="KAK3608295.1"/>
    </source>
</evidence>
<dbReference type="AlphaFoldDB" id="A0AAE0WCH5"/>
<reference evidence="2" key="3">
    <citation type="submission" date="2023-05" db="EMBL/GenBank/DDBJ databases">
        <authorList>
            <person name="Smith C.H."/>
        </authorList>
    </citation>
    <scope>NUCLEOTIDE SEQUENCE</scope>
    <source>
        <strain evidence="2">CHS0354</strain>
        <tissue evidence="2">Mantle</tissue>
    </source>
</reference>
<name>A0AAE0WCH5_9BIVA</name>
<feature type="region of interest" description="Disordered" evidence="1">
    <location>
        <begin position="1"/>
        <end position="22"/>
    </location>
</feature>
<dbReference type="EMBL" id="JAEAOA010001832">
    <property type="protein sequence ID" value="KAK3608295.1"/>
    <property type="molecule type" value="Genomic_DNA"/>
</dbReference>
<comment type="caution">
    <text evidence="2">The sequence shown here is derived from an EMBL/GenBank/DDBJ whole genome shotgun (WGS) entry which is preliminary data.</text>
</comment>
<organism evidence="2 3">
    <name type="scientific">Potamilus streckersoni</name>
    <dbReference type="NCBI Taxonomy" id="2493646"/>
    <lineage>
        <taxon>Eukaryota</taxon>
        <taxon>Metazoa</taxon>
        <taxon>Spiralia</taxon>
        <taxon>Lophotrochozoa</taxon>
        <taxon>Mollusca</taxon>
        <taxon>Bivalvia</taxon>
        <taxon>Autobranchia</taxon>
        <taxon>Heteroconchia</taxon>
        <taxon>Palaeoheterodonta</taxon>
        <taxon>Unionida</taxon>
        <taxon>Unionoidea</taxon>
        <taxon>Unionidae</taxon>
        <taxon>Ambleminae</taxon>
        <taxon>Lampsilini</taxon>
        <taxon>Potamilus</taxon>
    </lineage>
</organism>
<dbReference type="Proteomes" id="UP001195483">
    <property type="component" value="Unassembled WGS sequence"/>
</dbReference>
<reference evidence="2" key="1">
    <citation type="journal article" date="2021" name="Genome Biol. Evol.">
        <title>A High-Quality Reference Genome for a Parasitic Bivalve with Doubly Uniparental Inheritance (Bivalvia: Unionida).</title>
        <authorList>
            <person name="Smith C.H."/>
        </authorList>
    </citation>
    <scope>NUCLEOTIDE SEQUENCE</scope>
    <source>
        <strain evidence="2">CHS0354</strain>
    </source>
</reference>